<proteinExistence type="inferred from homology"/>
<gene>
    <name evidence="10" type="ORF">H0H81_001472</name>
</gene>
<evidence type="ECO:0000256" key="5">
    <source>
        <dbReference type="ARBA" id="ARBA00022793"/>
    </source>
</evidence>
<name>A0A9P7K6R3_9AGAR</name>
<reference evidence="10" key="1">
    <citation type="submission" date="2021-02" db="EMBL/GenBank/DDBJ databases">
        <authorList>
            <person name="Nieuwenhuis M."/>
            <person name="Van De Peppel L.J.J."/>
        </authorList>
    </citation>
    <scope>NUCLEOTIDE SEQUENCE</scope>
    <source>
        <strain evidence="10">D49</strain>
    </source>
</reference>
<keyword evidence="9" id="KW-0456">Lyase</keyword>
<evidence type="ECO:0000313" key="11">
    <source>
        <dbReference type="Proteomes" id="UP000717328"/>
    </source>
</evidence>
<protein>
    <submittedName>
        <fullName evidence="10">Uncharacterized protein</fullName>
    </submittedName>
</protein>
<dbReference type="GO" id="GO:0005829">
    <property type="term" value="C:cytosol"/>
    <property type="evidence" value="ECO:0007669"/>
    <property type="project" value="TreeGrafter"/>
</dbReference>
<dbReference type="SUPFAM" id="SSF52467">
    <property type="entry name" value="DHS-like NAD/FAD-binding domain"/>
    <property type="match status" value="1"/>
</dbReference>
<dbReference type="GO" id="GO:0046872">
    <property type="term" value="F:metal ion binding"/>
    <property type="evidence" value="ECO:0007669"/>
    <property type="project" value="UniProtKB-KW"/>
</dbReference>
<sequence length="318" mass="35758">MVPVLHLVGVPSTKQQKSKPMLHHTLGDGRYDAYLKSAQQFTSSQAFLQHKDQAASEIDRVLVDCITAARPVYIALPTDLVQMEISSERLRIPLTRTAPHNNPQEESFVIDQVVKQFEIAGGDVVVLVDACAIRHDVREELNEFLRKTGFPVYAAPMGKTAVDENYERYGGVRCFHDPDTIHVIDTICGQIYLGAISHGDVREKVESAKLVITIGSMMSDFNTGNFSYNIPTERTIELHSHHTRVQYAEYPGIGMKQLIPKLAARLQSYHEDALKTRVVPFSSPVPQETNATITHTWFWPRVGQFFRPKDVIVTETGM</sequence>
<dbReference type="PANTHER" id="PTHR43452">
    <property type="entry name" value="PYRUVATE DECARBOXYLASE"/>
    <property type="match status" value="1"/>
</dbReference>
<dbReference type="GO" id="GO:0000949">
    <property type="term" value="P:aromatic amino acid family catabolic process to alcohol via Ehrlich pathway"/>
    <property type="evidence" value="ECO:0007669"/>
    <property type="project" value="TreeGrafter"/>
</dbReference>
<dbReference type="AlphaFoldDB" id="A0A9P7K6R3"/>
<dbReference type="OrthoDB" id="3970464at2759"/>
<evidence type="ECO:0000256" key="2">
    <source>
        <dbReference type="ARBA" id="ARBA00004173"/>
    </source>
</evidence>
<comment type="subcellular location">
    <subcellularLocation>
        <location evidence="2">Mitochondrion</location>
    </subcellularLocation>
</comment>
<dbReference type="GO" id="GO:0005739">
    <property type="term" value="C:mitochondrion"/>
    <property type="evidence" value="ECO:0007669"/>
    <property type="project" value="UniProtKB-SubCell"/>
</dbReference>
<dbReference type="Proteomes" id="UP000717328">
    <property type="component" value="Unassembled WGS sequence"/>
</dbReference>
<evidence type="ECO:0000256" key="1">
    <source>
        <dbReference type="ARBA" id="ARBA00001964"/>
    </source>
</evidence>
<keyword evidence="11" id="KW-1185">Reference proteome</keyword>
<dbReference type="EMBL" id="JABCKI010005777">
    <property type="protein sequence ID" value="KAG5638175.1"/>
    <property type="molecule type" value="Genomic_DNA"/>
</dbReference>
<evidence type="ECO:0000313" key="10">
    <source>
        <dbReference type="EMBL" id="KAG5638175.1"/>
    </source>
</evidence>
<keyword evidence="8" id="KW-0496">Mitochondrion</keyword>
<organism evidence="10 11">
    <name type="scientific">Sphagnurus paluster</name>
    <dbReference type="NCBI Taxonomy" id="117069"/>
    <lineage>
        <taxon>Eukaryota</taxon>
        <taxon>Fungi</taxon>
        <taxon>Dikarya</taxon>
        <taxon>Basidiomycota</taxon>
        <taxon>Agaricomycotina</taxon>
        <taxon>Agaricomycetes</taxon>
        <taxon>Agaricomycetidae</taxon>
        <taxon>Agaricales</taxon>
        <taxon>Tricholomatineae</taxon>
        <taxon>Lyophyllaceae</taxon>
        <taxon>Sphagnurus</taxon>
    </lineage>
</organism>
<keyword evidence="5" id="KW-0210">Decarboxylase</keyword>
<evidence type="ECO:0000256" key="9">
    <source>
        <dbReference type="ARBA" id="ARBA00023239"/>
    </source>
</evidence>
<comment type="caution">
    <text evidence="10">The sequence shown here is derived from an EMBL/GenBank/DDBJ whole genome shotgun (WGS) entry which is preliminary data.</text>
</comment>
<dbReference type="Gene3D" id="3.40.50.970">
    <property type="match status" value="1"/>
</dbReference>
<evidence type="ECO:0000256" key="3">
    <source>
        <dbReference type="ARBA" id="ARBA00007812"/>
    </source>
</evidence>
<reference evidence="10" key="2">
    <citation type="submission" date="2021-10" db="EMBL/GenBank/DDBJ databases">
        <title>Phylogenomics reveals ancestral predisposition of the termite-cultivated fungus Termitomyces towards a domesticated lifestyle.</title>
        <authorList>
            <person name="Auxier B."/>
            <person name="Grum-Grzhimaylo A."/>
            <person name="Cardenas M.E."/>
            <person name="Lodge J.D."/>
            <person name="Laessoe T."/>
            <person name="Pedersen O."/>
            <person name="Smith M.E."/>
            <person name="Kuyper T.W."/>
            <person name="Franco-Molano E.A."/>
            <person name="Baroni T.J."/>
            <person name="Aanen D.K."/>
        </authorList>
    </citation>
    <scope>NUCLEOTIDE SEQUENCE</scope>
    <source>
        <strain evidence="10">D49</strain>
    </source>
</reference>
<comment type="similarity">
    <text evidence="3">Belongs to the TPP enzyme family.</text>
</comment>
<dbReference type="InterPro" id="IPR029061">
    <property type="entry name" value="THDP-binding"/>
</dbReference>
<dbReference type="PANTHER" id="PTHR43452:SF30">
    <property type="entry name" value="PYRUVATE DECARBOXYLASE ISOZYME 1-RELATED"/>
    <property type="match status" value="1"/>
</dbReference>
<dbReference type="InterPro" id="IPR012110">
    <property type="entry name" value="PDC/IPDC-like"/>
</dbReference>
<keyword evidence="7" id="KW-0786">Thiamine pyrophosphate</keyword>
<dbReference type="GO" id="GO:0005634">
    <property type="term" value="C:nucleus"/>
    <property type="evidence" value="ECO:0007669"/>
    <property type="project" value="TreeGrafter"/>
</dbReference>
<dbReference type="SUPFAM" id="SSF52518">
    <property type="entry name" value="Thiamin diphosphate-binding fold (THDP-binding)"/>
    <property type="match status" value="1"/>
</dbReference>
<evidence type="ECO:0000256" key="4">
    <source>
        <dbReference type="ARBA" id="ARBA00022723"/>
    </source>
</evidence>
<dbReference type="Gene3D" id="3.40.50.1220">
    <property type="entry name" value="TPP-binding domain"/>
    <property type="match status" value="1"/>
</dbReference>
<keyword evidence="6" id="KW-0460">Magnesium</keyword>
<comment type="cofactor">
    <cofactor evidence="1">
        <name>thiamine diphosphate</name>
        <dbReference type="ChEBI" id="CHEBI:58937"/>
    </cofactor>
</comment>
<keyword evidence="4" id="KW-0479">Metal-binding</keyword>
<evidence type="ECO:0000256" key="8">
    <source>
        <dbReference type="ARBA" id="ARBA00023128"/>
    </source>
</evidence>
<evidence type="ECO:0000256" key="7">
    <source>
        <dbReference type="ARBA" id="ARBA00023052"/>
    </source>
</evidence>
<dbReference type="InterPro" id="IPR029035">
    <property type="entry name" value="DHS-like_NAD/FAD-binding_dom"/>
</dbReference>
<accession>A0A9P7K6R3</accession>
<dbReference type="GO" id="GO:0004737">
    <property type="term" value="F:pyruvate decarboxylase activity"/>
    <property type="evidence" value="ECO:0007669"/>
    <property type="project" value="TreeGrafter"/>
</dbReference>
<evidence type="ECO:0000256" key="6">
    <source>
        <dbReference type="ARBA" id="ARBA00022842"/>
    </source>
</evidence>